<feature type="repeat" description="WD" evidence="6">
    <location>
        <begin position="614"/>
        <end position="644"/>
    </location>
</feature>
<evidence type="ECO:0000256" key="1">
    <source>
        <dbReference type="ARBA" id="ARBA00004906"/>
    </source>
</evidence>
<dbReference type="PROSITE" id="PS50082">
    <property type="entry name" value="WD_REPEATS_2"/>
    <property type="match status" value="3"/>
</dbReference>
<feature type="repeat" description="WD" evidence="6">
    <location>
        <begin position="313"/>
        <end position="355"/>
    </location>
</feature>
<dbReference type="GO" id="GO:0043161">
    <property type="term" value="P:proteasome-mediated ubiquitin-dependent protein catabolic process"/>
    <property type="evidence" value="ECO:0007669"/>
    <property type="project" value="TreeGrafter"/>
</dbReference>
<feature type="region of interest" description="Disordered" evidence="7">
    <location>
        <begin position="64"/>
        <end position="134"/>
    </location>
</feature>
<dbReference type="InterPro" id="IPR036322">
    <property type="entry name" value="WD40_repeat_dom_sf"/>
</dbReference>
<gene>
    <name evidence="8" type="ORF">B0A48_16607</name>
</gene>
<keyword evidence="3" id="KW-0677">Repeat</keyword>
<dbReference type="InterPro" id="IPR015943">
    <property type="entry name" value="WD40/YVTN_repeat-like_dom_sf"/>
</dbReference>
<dbReference type="PROSITE" id="PS00678">
    <property type="entry name" value="WD_REPEATS_1"/>
    <property type="match status" value="1"/>
</dbReference>
<comment type="similarity">
    <text evidence="5">Belongs to the WD repeat cdt2 family.</text>
</comment>
<keyword evidence="4" id="KW-0833">Ubl conjugation pathway</keyword>
<dbReference type="Pfam" id="PF00400">
    <property type="entry name" value="WD40"/>
    <property type="match status" value="3"/>
</dbReference>
<dbReference type="AlphaFoldDB" id="A0A1V8SE69"/>
<evidence type="ECO:0000313" key="8">
    <source>
        <dbReference type="EMBL" id="OQN97448.1"/>
    </source>
</evidence>
<name>A0A1V8SE69_9PEZI</name>
<evidence type="ECO:0000256" key="4">
    <source>
        <dbReference type="ARBA" id="ARBA00022786"/>
    </source>
</evidence>
<comment type="caution">
    <text evidence="8">The sequence shown here is derived from an EMBL/GenBank/DDBJ whole genome shotgun (WGS) entry which is preliminary data.</text>
</comment>
<sequence length="681" mass="74447">MPFSSPQASIGGDVDLLNLEDLASSPLKYRGENASLVSASKKLRKPPTVTPKRFTKFFTPRSIVSGGRARPSRAGRQLRDITRNAVNARDATTAGKSLGDESIDEHASRPRKRRKQSFDLCSSPPVSSPLHRSHPVASDIDICVDQVGSEVVEDDEVDLPIMLDVLRPFPTPIRTLRYQGKARRILERSFGGYASTTRGWRGSDHGVDWRAETADFVTTPADLHPYHAQALPFCTTSCNTNSLVAIGDEDGSVRLIDTANSADFRKPHVNFKAHRNAVMDVAFSSDDYTFATASGDQTARVFDMHTQQPMYNLTGHTGSLKQIRFHPGDDKMLTTSSRDGSVQIWDLRCSTKTATQILRPADSDKSVAQTLYSKYSIQIGAAHRNGVGLCANFRAGLDDGYRGSVTAFQHLNAGRGHMLVTASEANASLKLWDLRNAGRRGNVIPVSSTPVPENHGRHFGISALALSGDGARVYAVCRDSVVYAYATNHLVSGCAPEMSTRHTARRAAREGRMGAAPLYGLRHPSLRVGTFYVRASIRPAHGDKSELLAVGSTDGQPILFPTDERHLPHRGHLSRTLDDEQEDEAELPTLPRRSSQLLTPATGPAIHEHGTALVRGHSKEVTSLAFTSEGNLVSVSDDFTTRCWRENREQARYLRSCGEGGGERWAMGWADVDAGWDEDDG</sequence>
<dbReference type="OrthoDB" id="2096344at2759"/>
<dbReference type="Gene3D" id="2.130.10.10">
    <property type="entry name" value="YVTN repeat-like/Quinoprotein amine dehydrogenase"/>
    <property type="match status" value="2"/>
</dbReference>
<keyword evidence="9" id="KW-1185">Reference proteome</keyword>
<protein>
    <recommendedName>
        <fullName evidence="10">Anaphase-promoting complex subunit 4 WD40 domain-containing protein</fullName>
    </recommendedName>
</protein>
<organism evidence="8 9">
    <name type="scientific">Cryoendolithus antarcticus</name>
    <dbReference type="NCBI Taxonomy" id="1507870"/>
    <lineage>
        <taxon>Eukaryota</taxon>
        <taxon>Fungi</taxon>
        <taxon>Dikarya</taxon>
        <taxon>Ascomycota</taxon>
        <taxon>Pezizomycotina</taxon>
        <taxon>Dothideomycetes</taxon>
        <taxon>Dothideomycetidae</taxon>
        <taxon>Cladosporiales</taxon>
        <taxon>Cladosporiaceae</taxon>
        <taxon>Cryoendolithus</taxon>
    </lineage>
</organism>
<keyword evidence="2 6" id="KW-0853">WD repeat</keyword>
<comment type="pathway">
    <text evidence="1">Protein modification; protein ubiquitination.</text>
</comment>
<feature type="repeat" description="WD" evidence="6">
    <location>
        <begin position="271"/>
        <end position="312"/>
    </location>
</feature>
<dbReference type="EMBL" id="NAJO01000054">
    <property type="protein sequence ID" value="OQN97448.1"/>
    <property type="molecule type" value="Genomic_DNA"/>
</dbReference>
<reference evidence="9" key="1">
    <citation type="submission" date="2017-03" db="EMBL/GenBank/DDBJ databases">
        <title>Genomes of endolithic fungi from Antarctica.</title>
        <authorList>
            <person name="Coleine C."/>
            <person name="Masonjones S."/>
            <person name="Stajich J.E."/>
        </authorList>
    </citation>
    <scope>NUCLEOTIDE SEQUENCE [LARGE SCALE GENOMIC DNA]</scope>
    <source>
        <strain evidence="9">CCFEE 5527</strain>
    </source>
</reference>
<proteinExistence type="inferred from homology"/>
<dbReference type="Proteomes" id="UP000192596">
    <property type="component" value="Unassembled WGS sequence"/>
</dbReference>
<accession>A0A1V8SE69</accession>
<dbReference type="PANTHER" id="PTHR22852:SF0">
    <property type="entry name" value="DENTICLELESS PROTEIN HOMOLOG"/>
    <property type="match status" value="1"/>
</dbReference>
<feature type="compositionally biased region" description="Low complexity" evidence="7">
    <location>
        <begin position="65"/>
        <end position="75"/>
    </location>
</feature>
<evidence type="ECO:0000256" key="2">
    <source>
        <dbReference type="ARBA" id="ARBA00022574"/>
    </source>
</evidence>
<dbReference type="InterPro" id="IPR019775">
    <property type="entry name" value="WD40_repeat_CS"/>
</dbReference>
<feature type="region of interest" description="Disordered" evidence="7">
    <location>
        <begin position="560"/>
        <end position="587"/>
    </location>
</feature>
<evidence type="ECO:0008006" key="10">
    <source>
        <dbReference type="Google" id="ProtNLM"/>
    </source>
</evidence>
<dbReference type="InterPro" id="IPR051865">
    <property type="entry name" value="WD-repeat_CDT2_adapter"/>
</dbReference>
<dbReference type="SUPFAM" id="SSF50978">
    <property type="entry name" value="WD40 repeat-like"/>
    <property type="match status" value="1"/>
</dbReference>
<dbReference type="PROSITE" id="PS50294">
    <property type="entry name" value="WD_REPEATS_REGION"/>
    <property type="match status" value="2"/>
</dbReference>
<dbReference type="InParanoid" id="A0A1V8SE69"/>
<dbReference type="STRING" id="1507870.A0A1V8SE69"/>
<evidence type="ECO:0000256" key="7">
    <source>
        <dbReference type="SAM" id="MobiDB-lite"/>
    </source>
</evidence>
<dbReference type="GO" id="GO:0030674">
    <property type="term" value="F:protein-macromolecule adaptor activity"/>
    <property type="evidence" value="ECO:0007669"/>
    <property type="project" value="TreeGrafter"/>
</dbReference>
<dbReference type="PANTHER" id="PTHR22852">
    <property type="entry name" value="LETHAL 2 DENTICLELESS PROTEIN RETINOIC ACID-REGULATED NUCLEAR MATRIX-ASSOCIATED PROTEIN"/>
    <property type="match status" value="1"/>
</dbReference>
<evidence type="ECO:0000256" key="6">
    <source>
        <dbReference type="PROSITE-ProRule" id="PRU00221"/>
    </source>
</evidence>
<dbReference type="SMART" id="SM00320">
    <property type="entry name" value="WD40"/>
    <property type="match status" value="6"/>
</dbReference>
<evidence type="ECO:0000313" key="9">
    <source>
        <dbReference type="Proteomes" id="UP000192596"/>
    </source>
</evidence>
<dbReference type="InterPro" id="IPR001680">
    <property type="entry name" value="WD40_rpt"/>
</dbReference>
<evidence type="ECO:0000256" key="3">
    <source>
        <dbReference type="ARBA" id="ARBA00022737"/>
    </source>
</evidence>
<evidence type="ECO:0000256" key="5">
    <source>
        <dbReference type="ARBA" id="ARBA00038344"/>
    </source>
</evidence>
<dbReference type="GO" id="GO:0005634">
    <property type="term" value="C:nucleus"/>
    <property type="evidence" value="ECO:0007669"/>
    <property type="project" value="TreeGrafter"/>
</dbReference>